<feature type="domain" description="LysM" evidence="2">
    <location>
        <begin position="93"/>
        <end position="137"/>
    </location>
</feature>
<dbReference type="EMBL" id="PGTN01000026">
    <property type="protein sequence ID" value="PJF48027.1"/>
    <property type="molecule type" value="Genomic_DNA"/>
</dbReference>
<gene>
    <name evidence="3" type="ORF">CUN48_05490</name>
</gene>
<dbReference type="PANTHER" id="PTHR31157:SF1">
    <property type="entry name" value="SCP DOMAIN-CONTAINING PROTEIN"/>
    <property type="match status" value="1"/>
</dbReference>
<name>A0A2M8QDZ9_9CHLR</name>
<sequence>MKRYFILCASLAVIAAGVVGQPRSARAAWPANSPREYVVQPGDTLLGIALAFGVPMASIQALNDLPDPDMIQAGQKLRIPTEPLQAGAGARSTLYVVRPGDTLGAIAARFQLRVSDLTRANQITEDAIIRVGQKLVIPFRGAVQAARSPAPGVELIPLVPVTASAPASSALPAPPASPELGAAPTAYPVTAVAEIETMRARLLELYNQARMANGIPPLAYSFVLQAAAQAHAEDCAARGTGSHIGSDGSRASQRIARAGYAGRVTGENWAFARSADQAFEMWYTKEIPSQGPHLKNILSPRYKEVGFGIAPARHGFFLIANLGG</sequence>
<accession>A0A2M8QDZ9</accession>
<evidence type="ECO:0000313" key="4">
    <source>
        <dbReference type="Proteomes" id="UP000230790"/>
    </source>
</evidence>
<keyword evidence="1" id="KW-0732">Signal</keyword>
<dbReference type="PANTHER" id="PTHR31157">
    <property type="entry name" value="SCP DOMAIN-CONTAINING PROTEIN"/>
    <property type="match status" value="1"/>
</dbReference>
<dbReference type="Gene3D" id="3.40.33.10">
    <property type="entry name" value="CAP"/>
    <property type="match status" value="1"/>
</dbReference>
<proteinExistence type="predicted"/>
<protein>
    <recommendedName>
        <fullName evidence="2">LysM domain-containing protein</fullName>
    </recommendedName>
</protein>
<evidence type="ECO:0000313" key="3">
    <source>
        <dbReference type="EMBL" id="PJF48027.1"/>
    </source>
</evidence>
<dbReference type="SUPFAM" id="SSF54106">
    <property type="entry name" value="LysM domain"/>
    <property type="match status" value="2"/>
</dbReference>
<dbReference type="SMART" id="SM00257">
    <property type="entry name" value="LysM"/>
    <property type="match status" value="2"/>
</dbReference>
<dbReference type="SUPFAM" id="SSF55797">
    <property type="entry name" value="PR-1-like"/>
    <property type="match status" value="1"/>
</dbReference>
<dbReference type="InterPro" id="IPR018392">
    <property type="entry name" value="LysM"/>
</dbReference>
<dbReference type="Gene3D" id="3.10.350.10">
    <property type="entry name" value="LysM domain"/>
    <property type="match status" value="2"/>
</dbReference>
<feature type="chain" id="PRO_5014779795" description="LysM domain-containing protein" evidence="1">
    <location>
        <begin position="28"/>
        <end position="324"/>
    </location>
</feature>
<dbReference type="InterPro" id="IPR036779">
    <property type="entry name" value="LysM_dom_sf"/>
</dbReference>
<dbReference type="InterPro" id="IPR014044">
    <property type="entry name" value="CAP_dom"/>
</dbReference>
<dbReference type="CDD" id="cd05379">
    <property type="entry name" value="CAP_bacterial"/>
    <property type="match status" value="1"/>
</dbReference>
<organism evidence="3 4">
    <name type="scientific">Candidatus Thermofonsia Clade 3 bacterium</name>
    <dbReference type="NCBI Taxonomy" id="2364212"/>
    <lineage>
        <taxon>Bacteria</taxon>
        <taxon>Bacillati</taxon>
        <taxon>Chloroflexota</taxon>
        <taxon>Candidatus Thermofontia</taxon>
        <taxon>Candidatus Thermofonsia Clade 3</taxon>
    </lineage>
</organism>
<comment type="caution">
    <text evidence="3">The sequence shown here is derived from an EMBL/GenBank/DDBJ whole genome shotgun (WGS) entry which is preliminary data.</text>
</comment>
<evidence type="ECO:0000256" key="1">
    <source>
        <dbReference type="SAM" id="SignalP"/>
    </source>
</evidence>
<dbReference type="AlphaFoldDB" id="A0A2M8QDZ9"/>
<dbReference type="Pfam" id="PF01476">
    <property type="entry name" value="LysM"/>
    <property type="match status" value="2"/>
</dbReference>
<dbReference type="Proteomes" id="UP000230790">
    <property type="component" value="Unassembled WGS sequence"/>
</dbReference>
<dbReference type="Pfam" id="PF00188">
    <property type="entry name" value="CAP"/>
    <property type="match status" value="1"/>
</dbReference>
<feature type="domain" description="LysM" evidence="2">
    <location>
        <begin position="35"/>
        <end position="79"/>
    </location>
</feature>
<dbReference type="PROSITE" id="PS51782">
    <property type="entry name" value="LYSM"/>
    <property type="match status" value="2"/>
</dbReference>
<dbReference type="CDD" id="cd00118">
    <property type="entry name" value="LysM"/>
    <property type="match status" value="2"/>
</dbReference>
<reference evidence="3 4" key="1">
    <citation type="submission" date="2017-11" db="EMBL/GenBank/DDBJ databases">
        <title>Evolution of Phototrophy in the Chloroflexi Phylum Driven by Horizontal Gene Transfer.</title>
        <authorList>
            <person name="Ward L.M."/>
            <person name="Hemp J."/>
            <person name="Shih P.M."/>
            <person name="Mcglynn S.E."/>
            <person name="Fischer W."/>
        </authorList>
    </citation>
    <scope>NUCLEOTIDE SEQUENCE [LARGE SCALE GENOMIC DNA]</scope>
    <source>
        <strain evidence="3">JP3_7</strain>
    </source>
</reference>
<evidence type="ECO:0000259" key="2">
    <source>
        <dbReference type="PROSITE" id="PS51782"/>
    </source>
</evidence>
<feature type="signal peptide" evidence="1">
    <location>
        <begin position="1"/>
        <end position="27"/>
    </location>
</feature>
<dbReference type="InterPro" id="IPR035940">
    <property type="entry name" value="CAP_sf"/>
</dbReference>